<proteinExistence type="predicted"/>
<organism evidence="1 2">
    <name type="scientific">Streptomyces cynarae</name>
    <dbReference type="NCBI Taxonomy" id="2981134"/>
    <lineage>
        <taxon>Bacteria</taxon>
        <taxon>Bacillati</taxon>
        <taxon>Actinomycetota</taxon>
        <taxon>Actinomycetes</taxon>
        <taxon>Kitasatosporales</taxon>
        <taxon>Streptomycetaceae</taxon>
        <taxon>Streptomyces</taxon>
    </lineage>
</organism>
<gene>
    <name evidence="1" type="ORF">N8I84_02435</name>
</gene>
<name>A0ABY6DXG5_9ACTN</name>
<evidence type="ECO:0000313" key="2">
    <source>
        <dbReference type="Proteomes" id="UP001061298"/>
    </source>
</evidence>
<keyword evidence="2" id="KW-1185">Reference proteome</keyword>
<dbReference type="EMBL" id="CP106793">
    <property type="protein sequence ID" value="UXY17721.1"/>
    <property type="molecule type" value="Genomic_DNA"/>
</dbReference>
<accession>A0ABY6DXG5</accession>
<dbReference type="RefSeq" id="WP_263227765.1">
    <property type="nucleotide sequence ID" value="NZ_CP106793.1"/>
</dbReference>
<evidence type="ECO:0000313" key="1">
    <source>
        <dbReference type="EMBL" id="UXY17721.1"/>
    </source>
</evidence>
<dbReference type="Proteomes" id="UP001061298">
    <property type="component" value="Chromosome"/>
</dbReference>
<protein>
    <submittedName>
        <fullName evidence="1">Uncharacterized protein</fullName>
    </submittedName>
</protein>
<reference evidence="1" key="1">
    <citation type="submission" date="2022-10" db="EMBL/GenBank/DDBJ databases">
        <authorList>
            <person name="Mo P."/>
        </authorList>
    </citation>
    <scope>NUCLEOTIDE SEQUENCE</scope>
    <source>
        <strain evidence="1">HUAS 13-4</strain>
    </source>
</reference>
<sequence>MVALHTSSTQVHRSTDIDAFARLSGHSPHQTAELLDRLTSNRAPAAWCHTQDTDEVLWQLPTNRPEVIPLYAQGNPINWNHEAQVEK</sequence>